<evidence type="ECO:0000313" key="2">
    <source>
        <dbReference type="EMBL" id="CAL7938836.1"/>
    </source>
</evidence>
<dbReference type="EMBL" id="CAXAJV020001289">
    <property type="protein sequence ID" value="CAL7938836.1"/>
    <property type="molecule type" value="Genomic_DNA"/>
</dbReference>
<feature type="compositionally biased region" description="Acidic residues" evidence="1">
    <location>
        <begin position="262"/>
        <end position="275"/>
    </location>
</feature>
<feature type="region of interest" description="Disordered" evidence="1">
    <location>
        <begin position="242"/>
        <end position="276"/>
    </location>
</feature>
<protein>
    <submittedName>
        <fullName evidence="2">Uncharacterized protein</fullName>
    </submittedName>
</protein>
<reference evidence="2 3" key="1">
    <citation type="submission" date="2024-08" db="EMBL/GenBank/DDBJ databases">
        <authorList>
            <person name="Will J Nash"/>
            <person name="Angela Man"/>
            <person name="Seanna McTaggart"/>
            <person name="Kendall Baker"/>
            <person name="Tom Barker"/>
            <person name="Leah Catchpole"/>
            <person name="Alex Durrant"/>
            <person name="Karim Gharbi"/>
            <person name="Naomi Irish"/>
            <person name="Gemy Kaithakottil"/>
            <person name="Debby Ku"/>
            <person name="Aaliyah Providence"/>
            <person name="Felix Shaw"/>
            <person name="David Swarbreck"/>
            <person name="Chris Watkins"/>
            <person name="Ann M. McCartney"/>
            <person name="Giulio Formenti"/>
            <person name="Alice Mouton"/>
            <person name="Noel Vella"/>
            <person name="Bjorn M von Reumont"/>
            <person name="Adriana Vella"/>
            <person name="Wilfried Haerty"/>
        </authorList>
    </citation>
    <scope>NUCLEOTIDE SEQUENCE [LARGE SCALE GENOMIC DNA]</scope>
</reference>
<organism evidence="2 3">
    <name type="scientific">Xylocopa violacea</name>
    <name type="common">Violet carpenter bee</name>
    <name type="synonym">Apis violacea</name>
    <dbReference type="NCBI Taxonomy" id="135666"/>
    <lineage>
        <taxon>Eukaryota</taxon>
        <taxon>Metazoa</taxon>
        <taxon>Ecdysozoa</taxon>
        <taxon>Arthropoda</taxon>
        <taxon>Hexapoda</taxon>
        <taxon>Insecta</taxon>
        <taxon>Pterygota</taxon>
        <taxon>Neoptera</taxon>
        <taxon>Endopterygota</taxon>
        <taxon>Hymenoptera</taxon>
        <taxon>Apocrita</taxon>
        <taxon>Aculeata</taxon>
        <taxon>Apoidea</taxon>
        <taxon>Anthophila</taxon>
        <taxon>Apidae</taxon>
        <taxon>Xylocopa</taxon>
        <taxon>Xylocopa</taxon>
    </lineage>
</organism>
<evidence type="ECO:0000256" key="1">
    <source>
        <dbReference type="SAM" id="MobiDB-lite"/>
    </source>
</evidence>
<keyword evidence="3" id="KW-1185">Reference proteome</keyword>
<comment type="caution">
    <text evidence="2">The sequence shown here is derived from an EMBL/GenBank/DDBJ whole genome shotgun (WGS) entry which is preliminary data.</text>
</comment>
<gene>
    <name evidence="2" type="ORF">XYLVIOL_LOCUS3522</name>
</gene>
<feature type="region of interest" description="Disordered" evidence="1">
    <location>
        <begin position="450"/>
        <end position="472"/>
    </location>
</feature>
<feature type="compositionally biased region" description="Polar residues" evidence="1">
    <location>
        <begin position="456"/>
        <end position="472"/>
    </location>
</feature>
<proteinExistence type="predicted"/>
<dbReference type="Proteomes" id="UP001642520">
    <property type="component" value="Unassembled WGS sequence"/>
</dbReference>
<name>A0ABP1NH28_XYLVO</name>
<sequence length="472" mass="53716">MGNYVNKLLSYNDETHNNEIEKEEIKDSSAIDEVTVERDIMQTPPIIHKPLSIDPRSATSGITRTPIELDRTPIKPNKRTISAIPRYLQSKPYLETDLDKIMLCMSPKKSMPKEMEEPEQLQMPGVQPKTEDILLTPIVNRNSNQLITDIEKDRYDILGIDPRSPAADFDRTPILAPKSLMRLKARSQERLHRQGSYDADMYDQKFSYCEMSSQFDITEVQALPDLATCAIKSLHLADLDLDKSSDTESPCSSQSTRTECASDTEQELEDEDETENIPKQDDYYIGCLKENKEQGETCINDTITVWRDSLVLNEFQQSETSESDDTQNVQKKVSEMAKEEVIITFDDDSIVKDTLPLKLVKSESNKTKIDTAEKKKKILRLQAKQKIATDEKKVFNFNDKNGSESTKIRTPLGNRSNKGQMELMLINSPQQVLRNKSNALKMLQENTPPHKKYVTKSKSGGTQWDPNSTVII</sequence>
<feature type="compositionally biased region" description="Polar residues" evidence="1">
    <location>
        <begin position="247"/>
        <end position="261"/>
    </location>
</feature>
<accession>A0ABP1NH28</accession>
<evidence type="ECO:0000313" key="3">
    <source>
        <dbReference type="Proteomes" id="UP001642520"/>
    </source>
</evidence>